<evidence type="ECO:0000313" key="6">
    <source>
        <dbReference type="EMBL" id="CAE4648667.1"/>
    </source>
</evidence>
<feature type="compositionally biased region" description="Pro residues" evidence="4">
    <location>
        <begin position="696"/>
        <end position="713"/>
    </location>
</feature>
<dbReference type="InterPro" id="IPR011993">
    <property type="entry name" value="PH-like_dom_sf"/>
</dbReference>
<accession>A0A7S4SKN1</accession>
<evidence type="ECO:0000256" key="3">
    <source>
        <dbReference type="PIRSR" id="PIRSR630564-2"/>
    </source>
</evidence>
<organism evidence="6">
    <name type="scientific">Alexandrium monilatum</name>
    <dbReference type="NCBI Taxonomy" id="311494"/>
    <lineage>
        <taxon>Eukaryota</taxon>
        <taxon>Sar</taxon>
        <taxon>Alveolata</taxon>
        <taxon>Dinophyceae</taxon>
        <taxon>Gonyaulacales</taxon>
        <taxon>Pyrocystaceae</taxon>
        <taxon>Alexandrium</taxon>
    </lineage>
</organism>
<feature type="region of interest" description="Disordered" evidence="4">
    <location>
        <begin position="668"/>
        <end position="758"/>
    </location>
</feature>
<feature type="binding site" evidence="3">
    <location>
        <begin position="497"/>
        <end position="503"/>
    </location>
    <ligand>
        <name>substrate</name>
    </ligand>
</feature>
<feature type="region of interest" description="Disordered" evidence="4">
    <location>
        <begin position="47"/>
        <end position="95"/>
    </location>
</feature>
<evidence type="ECO:0000256" key="1">
    <source>
        <dbReference type="ARBA" id="ARBA00007471"/>
    </source>
</evidence>
<feature type="binding site" evidence="3">
    <location>
        <begin position="433"/>
        <end position="434"/>
    </location>
    <ligand>
        <name>substrate</name>
    </ligand>
</feature>
<name>A0A7S4SKN1_9DINO</name>
<dbReference type="EMBL" id="HBNR01072855">
    <property type="protein sequence ID" value="CAE4648667.1"/>
    <property type="molecule type" value="Transcribed_RNA"/>
</dbReference>
<dbReference type="PROSITE" id="PS00383">
    <property type="entry name" value="TYR_PHOSPHATASE_1"/>
    <property type="match status" value="1"/>
</dbReference>
<dbReference type="InterPro" id="IPR016130">
    <property type="entry name" value="Tyr_Pase_AS"/>
</dbReference>
<protein>
    <recommendedName>
        <fullName evidence="5">Myotubularin phosphatase domain-containing protein</fullName>
    </recommendedName>
</protein>
<proteinExistence type="inferred from homology"/>
<evidence type="ECO:0000259" key="5">
    <source>
        <dbReference type="PROSITE" id="PS51339"/>
    </source>
</evidence>
<gene>
    <name evidence="6" type="ORF">AMON00008_LOCUS51658</name>
</gene>
<feature type="compositionally biased region" description="Low complexity" evidence="4">
    <location>
        <begin position="71"/>
        <end position="85"/>
    </location>
</feature>
<sequence>MDPLSVLLDKKKTEQASKPAPAASAVGLSDVTSSLAAEKRPTLAVAESLGSPSWSGGLFPDEPNFGPGGYPSPATTTPATLPSAPKRAPNASAASGAPLTGVEDFIGSATKLPNLGPGSMNSTSTIAFDDMLPGERVFVVASNCFLLVRNPLCEVGGRLLVTNYRLKFQTPKGTLREELRWMLDVKYFDVPLGAVEELREDHSTTATGAVELRITVQTKDFRSLALLMRSEDDWRNVLDAVGAFGTPGNPALLFAFKHAEACSGPEQPDGWGIYDPVTEYTRMGIETEMIPSPGSPWLVSRINAQYALCASYPALLALPRRMTEHELKVVAGFRKRGRLPAMSWCGGPELQFASLWRCSQTTEGIMGMISQNQRCAEDQKMVEVVRRGADPQAERDLLVIDLRPWRSAWANKAGGGGFEGYPRCKLVFGNIDNIHCVREAWRAMGKAVSNVVEGEPGTWMRDVANSCWYDYMGAILNSTRMVVTELFEHRSSALVHCSDGWDRTAQVCSLAMMCLDPHYRTQEGLLRLVQKEWCSFGHRFRTRLALGEVPSGEYSPVFIQWLDCAYQLFRQYPSAFEWTPGVLLRLAQEAASNRYGTFLCDSERERAERVRPHTRSLWSALLRPEEASGWFNWDYRPTGRALVPNVCQANYAIWDAYWFRYHLRGQRPGSDAARPADPAPGAAPAAAAAPEVAAAGPPPAAAASPPPPPPAAQPQPAASGASSAPGSEEAASLFSPQELASTATAAPQRRDVQAAGLL</sequence>
<feature type="domain" description="Myotubularin phosphatase" evidence="5">
    <location>
        <begin position="270"/>
        <end position="658"/>
    </location>
</feature>
<dbReference type="Pfam" id="PF06602">
    <property type="entry name" value="Myotub-related"/>
    <property type="match status" value="1"/>
</dbReference>
<dbReference type="InterPro" id="IPR029021">
    <property type="entry name" value="Prot-tyrosine_phosphatase-like"/>
</dbReference>
<feature type="compositionally biased region" description="Low complexity" evidence="4">
    <location>
        <begin position="714"/>
        <end position="732"/>
    </location>
</feature>
<dbReference type="Gene3D" id="2.30.29.30">
    <property type="entry name" value="Pleckstrin-homology domain (PH domain)/Phosphotyrosine-binding domain (PTB)"/>
    <property type="match status" value="1"/>
</dbReference>
<dbReference type="CDD" id="cd14507">
    <property type="entry name" value="PTP-MTM-like"/>
    <property type="match status" value="1"/>
</dbReference>
<dbReference type="PANTHER" id="PTHR10807">
    <property type="entry name" value="MYOTUBULARIN-RELATED"/>
    <property type="match status" value="1"/>
</dbReference>
<dbReference type="InterPro" id="IPR030564">
    <property type="entry name" value="Myotubularin"/>
</dbReference>
<dbReference type="SUPFAM" id="SSF52799">
    <property type="entry name" value="(Phosphotyrosine protein) phosphatases II"/>
    <property type="match status" value="1"/>
</dbReference>
<dbReference type="InterPro" id="IPR010569">
    <property type="entry name" value="Myotubularin-like_Pase_dom"/>
</dbReference>
<feature type="active site" description="Phosphocysteine intermediate" evidence="2">
    <location>
        <position position="497"/>
    </location>
</feature>
<evidence type="ECO:0000256" key="2">
    <source>
        <dbReference type="PIRSR" id="PIRSR630564-1"/>
    </source>
</evidence>
<reference evidence="6" key="1">
    <citation type="submission" date="2021-01" db="EMBL/GenBank/DDBJ databases">
        <authorList>
            <person name="Corre E."/>
            <person name="Pelletier E."/>
            <person name="Niang G."/>
            <person name="Scheremetjew M."/>
            <person name="Finn R."/>
            <person name="Kale V."/>
            <person name="Holt S."/>
            <person name="Cochrane G."/>
            <person name="Meng A."/>
            <person name="Brown T."/>
            <person name="Cohen L."/>
        </authorList>
    </citation>
    <scope>NUCLEOTIDE SEQUENCE</scope>
    <source>
        <strain evidence="6">CCMP3105</strain>
    </source>
</reference>
<dbReference type="PANTHER" id="PTHR10807:SF128">
    <property type="entry name" value="PHOSPHATIDYLINOSITOL-3,5-BISPHOSPHATE 3-PHOSPHATASE"/>
    <property type="match status" value="1"/>
</dbReference>
<dbReference type="GO" id="GO:0005737">
    <property type="term" value="C:cytoplasm"/>
    <property type="evidence" value="ECO:0007669"/>
    <property type="project" value="TreeGrafter"/>
</dbReference>
<dbReference type="AlphaFoldDB" id="A0A7S4SKN1"/>
<dbReference type="PROSITE" id="PS51339">
    <property type="entry name" value="PPASE_MYOTUBULARIN"/>
    <property type="match status" value="1"/>
</dbReference>
<evidence type="ECO:0000256" key="4">
    <source>
        <dbReference type="SAM" id="MobiDB-lite"/>
    </source>
</evidence>
<feature type="region of interest" description="Disordered" evidence="4">
    <location>
        <begin position="1"/>
        <end position="28"/>
    </location>
</feature>
<feature type="compositionally biased region" description="Low complexity" evidence="4">
    <location>
        <begin position="668"/>
        <end position="695"/>
    </location>
</feature>
<dbReference type="SUPFAM" id="SSF50729">
    <property type="entry name" value="PH domain-like"/>
    <property type="match status" value="1"/>
</dbReference>
<comment type="similarity">
    <text evidence="1">Belongs to the protein-tyrosine phosphatase family. Non-receptor class myotubularin subfamily.</text>
</comment>
<feature type="compositionally biased region" description="Polar residues" evidence="4">
    <location>
        <begin position="734"/>
        <end position="745"/>
    </location>
</feature>